<evidence type="ECO:0000256" key="1">
    <source>
        <dbReference type="ARBA" id="ARBA00022679"/>
    </source>
</evidence>
<accession>A0AAN1XXX5</accession>
<gene>
    <name evidence="2" type="ORF">WPS_27060</name>
</gene>
<dbReference type="Gene3D" id="3.30.1540.10">
    <property type="entry name" value="formyl-coa transferase, domain 3"/>
    <property type="match status" value="1"/>
</dbReference>
<organism evidence="2 3">
    <name type="scientific">Vulcanimicrobium alpinum</name>
    <dbReference type="NCBI Taxonomy" id="3016050"/>
    <lineage>
        <taxon>Bacteria</taxon>
        <taxon>Bacillati</taxon>
        <taxon>Vulcanimicrobiota</taxon>
        <taxon>Vulcanimicrobiia</taxon>
        <taxon>Vulcanimicrobiales</taxon>
        <taxon>Vulcanimicrobiaceae</taxon>
        <taxon>Vulcanimicrobium</taxon>
    </lineage>
</organism>
<dbReference type="KEGG" id="vab:WPS_27060"/>
<dbReference type="Pfam" id="PF02515">
    <property type="entry name" value="CoA_transf_3"/>
    <property type="match status" value="1"/>
</dbReference>
<evidence type="ECO:0000313" key="3">
    <source>
        <dbReference type="Proteomes" id="UP001317532"/>
    </source>
</evidence>
<dbReference type="Proteomes" id="UP001317532">
    <property type="component" value="Chromosome"/>
</dbReference>
<dbReference type="GO" id="GO:0008410">
    <property type="term" value="F:CoA-transferase activity"/>
    <property type="evidence" value="ECO:0007669"/>
    <property type="project" value="TreeGrafter"/>
</dbReference>
<evidence type="ECO:0000313" key="2">
    <source>
        <dbReference type="EMBL" id="BDE07430.1"/>
    </source>
</evidence>
<dbReference type="PANTHER" id="PTHR48207">
    <property type="entry name" value="SUCCINATE--HYDROXYMETHYLGLUTARATE COA-TRANSFERASE"/>
    <property type="match status" value="1"/>
</dbReference>
<keyword evidence="3" id="KW-1185">Reference proteome</keyword>
<dbReference type="EMBL" id="AP025523">
    <property type="protein sequence ID" value="BDE07430.1"/>
    <property type="molecule type" value="Genomic_DNA"/>
</dbReference>
<dbReference type="PANTHER" id="PTHR48207:SF3">
    <property type="entry name" value="SUCCINATE--HYDROXYMETHYLGLUTARATE COA-TRANSFERASE"/>
    <property type="match status" value="1"/>
</dbReference>
<dbReference type="Gene3D" id="3.40.50.10540">
    <property type="entry name" value="Crotonobetainyl-coa:carnitine coa-transferase, domain 1"/>
    <property type="match status" value="1"/>
</dbReference>
<dbReference type="InterPro" id="IPR050483">
    <property type="entry name" value="CoA-transferase_III_domain"/>
</dbReference>
<keyword evidence="1" id="KW-0808">Transferase</keyword>
<proteinExistence type="predicted"/>
<protein>
    <submittedName>
        <fullName evidence="2">Dehydratase</fullName>
    </submittedName>
</protein>
<sequence>MVAIEQAVAAPFATRQLADMGARVIKIERPDGGDFARGYDASVNGLSSFFVWLNRGKESVAVDLKAPGAARILDALLARADVFVQNLAPGAAERLGLGAAELRARYPALIACSVTGYGDGGPYGQKKAYDLLVQAESGLPAITGDAEPAKVGISICDIAAGMYAFSSILLALFARTSGGAGASLSVSLFDALAEWMSAPAYATLGTGREPPRTGLAHNTIYPYGAFRCGDGGRVMLAVQNDREWAALCAGVLGRPELARDPRFATNVARNAHRSEIDALIEAAFAGRTRDEAGALLERNGIASSRANSVAEFLEHPQLRERGRWSEVDTPAGRTASLLPPFSGLGTPAMGPVPALGEHTARVFEEFGLREPA</sequence>
<dbReference type="InterPro" id="IPR003673">
    <property type="entry name" value="CoA-Trfase_fam_III"/>
</dbReference>
<name>A0AAN1XXX5_UNVUL</name>
<dbReference type="InterPro" id="IPR023606">
    <property type="entry name" value="CoA-Trfase_III_dom_1_sf"/>
</dbReference>
<dbReference type="SUPFAM" id="SSF89796">
    <property type="entry name" value="CoA-transferase family III (CaiB/BaiF)"/>
    <property type="match status" value="1"/>
</dbReference>
<dbReference type="InterPro" id="IPR044855">
    <property type="entry name" value="CoA-Trfase_III_dom3_sf"/>
</dbReference>
<dbReference type="AlphaFoldDB" id="A0AAN1XXX5"/>
<reference evidence="2 3" key="1">
    <citation type="journal article" date="2022" name="ISME Commun">
        <title>Vulcanimicrobium alpinus gen. nov. sp. nov., the first cultivated representative of the candidate phylum 'Eremiobacterota', is a metabolically versatile aerobic anoxygenic phototroph.</title>
        <authorList>
            <person name="Yabe S."/>
            <person name="Muto K."/>
            <person name="Abe K."/>
            <person name="Yokota A."/>
            <person name="Staudigel H."/>
            <person name="Tebo B.M."/>
        </authorList>
    </citation>
    <scope>NUCLEOTIDE SEQUENCE [LARGE SCALE GENOMIC DNA]</scope>
    <source>
        <strain evidence="2 3">WC8-2</strain>
    </source>
</reference>